<protein>
    <recommendedName>
        <fullName evidence="1">SAP domain-containing protein</fullName>
    </recommendedName>
</protein>
<reference evidence="3" key="2">
    <citation type="submission" date="2021-11" db="EMBL/GenBank/DDBJ databases">
        <authorList>
            <consortium name="Genoscope - CEA"/>
            <person name="William W."/>
        </authorList>
    </citation>
    <scope>NUCLEOTIDE SEQUENCE</scope>
</reference>
<name>A0A7S4E2B4_9STRA</name>
<accession>A0A7S4E2B4</accession>
<dbReference type="SUPFAM" id="SSF68906">
    <property type="entry name" value="SAP domain"/>
    <property type="match status" value="1"/>
</dbReference>
<dbReference type="Pfam" id="PF02037">
    <property type="entry name" value="SAP"/>
    <property type="match status" value="1"/>
</dbReference>
<evidence type="ECO:0000259" key="1">
    <source>
        <dbReference type="PROSITE" id="PS50800"/>
    </source>
</evidence>
<organism evidence="2">
    <name type="scientific">Pelagomonas calceolata</name>
    <dbReference type="NCBI Taxonomy" id="35677"/>
    <lineage>
        <taxon>Eukaryota</taxon>
        <taxon>Sar</taxon>
        <taxon>Stramenopiles</taxon>
        <taxon>Ochrophyta</taxon>
        <taxon>Pelagophyceae</taxon>
        <taxon>Pelagomonadales</taxon>
        <taxon>Pelagomonadaceae</taxon>
        <taxon>Pelagomonas</taxon>
    </lineage>
</organism>
<dbReference type="Gene3D" id="1.10.720.30">
    <property type="entry name" value="SAP domain"/>
    <property type="match status" value="1"/>
</dbReference>
<dbReference type="AlphaFoldDB" id="A0A7S4E2B4"/>
<evidence type="ECO:0000313" key="3">
    <source>
        <dbReference type="EMBL" id="CAH0377389.1"/>
    </source>
</evidence>
<sequence length="225" mass="25282">MLLLRTARRASMQRPLSSLTKAMMGRAPAKPTPWRALAEQLVDEGCESIYLTRLRAQHDVRAHVDTLAEEVAEEMARALGRTTSRVDYAFACLERDRQRAHDAAAAVLKLRVPELRDELRSHGLPVGGNKPELRARLMPVATADAVEAFDAQRQVCRKERQNLLIHRQALGFKTGNHGAVEKYYPSSVLKPLGDFLEDAPEDDDEAPVTTEQSYKGKNWGGFRFY</sequence>
<dbReference type="InterPro" id="IPR003034">
    <property type="entry name" value="SAP_dom"/>
</dbReference>
<evidence type="ECO:0000313" key="4">
    <source>
        <dbReference type="Proteomes" id="UP000789595"/>
    </source>
</evidence>
<feature type="domain" description="SAP" evidence="1">
    <location>
        <begin position="107"/>
        <end position="141"/>
    </location>
</feature>
<dbReference type="PROSITE" id="PS50800">
    <property type="entry name" value="SAP"/>
    <property type="match status" value="1"/>
</dbReference>
<dbReference type="SMART" id="SM00513">
    <property type="entry name" value="SAP"/>
    <property type="match status" value="1"/>
</dbReference>
<gene>
    <name evidence="2" type="ORF">PCAL00307_LOCUS1260</name>
    <name evidence="3" type="ORF">PECAL_5P19400</name>
</gene>
<evidence type="ECO:0000313" key="2">
    <source>
        <dbReference type="EMBL" id="CAE0685826.1"/>
    </source>
</evidence>
<keyword evidence="4" id="KW-1185">Reference proteome</keyword>
<dbReference type="Proteomes" id="UP000789595">
    <property type="component" value="Unassembled WGS sequence"/>
</dbReference>
<dbReference type="InterPro" id="IPR036361">
    <property type="entry name" value="SAP_dom_sf"/>
</dbReference>
<proteinExistence type="predicted"/>
<dbReference type="EMBL" id="CAKKNE010000005">
    <property type="protein sequence ID" value="CAH0377389.1"/>
    <property type="molecule type" value="Genomic_DNA"/>
</dbReference>
<reference evidence="2" key="1">
    <citation type="submission" date="2021-01" db="EMBL/GenBank/DDBJ databases">
        <authorList>
            <person name="Corre E."/>
            <person name="Pelletier E."/>
            <person name="Niang G."/>
            <person name="Scheremetjew M."/>
            <person name="Finn R."/>
            <person name="Kale V."/>
            <person name="Holt S."/>
            <person name="Cochrane G."/>
            <person name="Meng A."/>
            <person name="Brown T."/>
            <person name="Cohen L."/>
        </authorList>
    </citation>
    <scope>NUCLEOTIDE SEQUENCE</scope>
    <source>
        <strain evidence="2">CCMP1756</strain>
    </source>
</reference>
<dbReference type="OrthoDB" id="5837849at2759"/>
<dbReference type="EMBL" id="HBIW01001462">
    <property type="protein sequence ID" value="CAE0685826.1"/>
    <property type="molecule type" value="Transcribed_RNA"/>
</dbReference>